<dbReference type="InterPro" id="IPR011141">
    <property type="entry name" value="Polyketide_synthase_type-III"/>
</dbReference>
<dbReference type="Pfam" id="PF02797">
    <property type="entry name" value="Chal_sti_synt_C"/>
    <property type="match status" value="1"/>
</dbReference>
<dbReference type="PROSITE" id="PS00441">
    <property type="entry name" value="CHALCONE_SYNTH"/>
    <property type="match status" value="1"/>
</dbReference>
<dbReference type="AlphaFoldDB" id="A0A4R1QDW4"/>
<dbReference type="GO" id="GO:0016747">
    <property type="term" value="F:acyltransferase activity, transferring groups other than amino-acyl groups"/>
    <property type="evidence" value="ECO:0007669"/>
    <property type="project" value="InterPro"/>
</dbReference>
<dbReference type="PANTHER" id="PTHR11877:SF99">
    <property type="entry name" value="1,3,6,8-TETRAHYDROXYNAPHTHALENE SYNTHASE"/>
    <property type="match status" value="1"/>
</dbReference>
<reference evidence="7 8" key="1">
    <citation type="submission" date="2019-03" db="EMBL/GenBank/DDBJ databases">
        <title>Genomic Encyclopedia of Type Strains, Phase IV (KMG-IV): sequencing the most valuable type-strain genomes for metagenomic binning, comparative biology and taxonomic classification.</title>
        <authorList>
            <person name="Goeker M."/>
        </authorList>
    </citation>
    <scope>NUCLEOTIDE SEQUENCE [LARGE SCALE GENOMIC DNA]</scope>
    <source>
        <strain evidence="7 8">DSM 24979</strain>
    </source>
</reference>
<dbReference type="EMBL" id="SLUL01000006">
    <property type="protein sequence ID" value="TCL49752.1"/>
    <property type="molecule type" value="Genomic_DNA"/>
</dbReference>
<dbReference type="GO" id="GO:0030639">
    <property type="term" value="P:polyketide biosynthetic process"/>
    <property type="evidence" value="ECO:0007669"/>
    <property type="project" value="TreeGrafter"/>
</dbReference>
<name>A0A4R1QDW4_9BACL</name>
<accession>A0A4R1QDW4</accession>
<evidence type="ECO:0000256" key="2">
    <source>
        <dbReference type="ARBA" id="ARBA00022679"/>
    </source>
</evidence>
<dbReference type="PANTHER" id="PTHR11877">
    <property type="entry name" value="HYDROXYMETHYLGLUTARYL-COA SYNTHASE"/>
    <property type="match status" value="1"/>
</dbReference>
<evidence type="ECO:0000256" key="3">
    <source>
        <dbReference type="ARBA" id="ARBA00023315"/>
    </source>
</evidence>
<dbReference type="CDD" id="cd00831">
    <property type="entry name" value="CHS_like"/>
    <property type="match status" value="1"/>
</dbReference>
<dbReference type="InterPro" id="IPR012328">
    <property type="entry name" value="Chalcone/stilbene_synt_C"/>
</dbReference>
<evidence type="ECO:0000313" key="7">
    <source>
        <dbReference type="EMBL" id="TCL49752.1"/>
    </source>
</evidence>
<evidence type="ECO:0000313" key="8">
    <source>
        <dbReference type="Proteomes" id="UP000295658"/>
    </source>
</evidence>
<feature type="domain" description="Chalcone/stilbene synthase C-terminal" evidence="6">
    <location>
        <begin position="236"/>
        <end position="369"/>
    </location>
</feature>
<dbReference type="Pfam" id="PF00195">
    <property type="entry name" value="Chal_sti_synt_N"/>
    <property type="match status" value="1"/>
</dbReference>
<dbReference type="FunFam" id="3.40.47.10:FF:000014">
    <property type="entry name" value="Chalcone synthase 1"/>
    <property type="match status" value="1"/>
</dbReference>
<dbReference type="InterPro" id="IPR016039">
    <property type="entry name" value="Thiolase-like"/>
</dbReference>
<feature type="active site" description="Acyl-thioester intermediate" evidence="4">
    <location>
        <position position="159"/>
    </location>
</feature>
<evidence type="ECO:0000259" key="6">
    <source>
        <dbReference type="Pfam" id="PF02797"/>
    </source>
</evidence>
<dbReference type="InterPro" id="IPR018088">
    <property type="entry name" value="Chalcone/stilbene_synthase_AS"/>
</dbReference>
<dbReference type="Proteomes" id="UP000295658">
    <property type="component" value="Unassembled WGS sequence"/>
</dbReference>
<organism evidence="7 8">
    <name type="scientific">Thermolongibacillus altinsuensis</name>
    <dbReference type="NCBI Taxonomy" id="575256"/>
    <lineage>
        <taxon>Bacteria</taxon>
        <taxon>Bacillati</taxon>
        <taxon>Bacillota</taxon>
        <taxon>Bacilli</taxon>
        <taxon>Bacillales</taxon>
        <taxon>Anoxybacillaceae</taxon>
        <taxon>Thermolongibacillus</taxon>
    </lineage>
</organism>
<keyword evidence="8" id="KW-1185">Reference proteome</keyword>
<keyword evidence="3" id="KW-0012">Acyltransferase</keyword>
<keyword evidence="2" id="KW-0808">Transferase</keyword>
<evidence type="ECO:0000256" key="1">
    <source>
        <dbReference type="ARBA" id="ARBA00005531"/>
    </source>
</evidence>
<evidence type="ECO:0000256" key="4">
    <source>
        <dbReference type="PIRSR" id="PIRSR000451-1"/>
    </source>
</evidence>
<evidence type="ECO:0000259" key="5">
    <source>
        <dbReference type="Pfam" id="PF00195"/>
    </source>
</evidence>
<sequence length="372" mass="42071">MNKIPFLEKYYNQRSIGGVRVPAIVSVGLASLPYRFTQKEIMNLTRQLFENDYDDIDRLLRIFSNGQIESRCFVQPLEWYIQKHSFSEKNDLYIECAVRYGAEAIEQCLKQQNIDYKDIEAIFYISSTGIATPSIEARIMNQLPFSAHAKRIPIWGLGCAGGAAGLARAFEYCRAYPKAKVIVLAVEFCSLTFQLDDHSKSNFIGTSLFADGAGCVCVAGDNVLLSDSPPSIMDVQSTLMPHSEDVMGWDIKDQGFYVVFSKDIPSIIRKSFKEMVASFLQKHRLTVEDIHHFIVHPGGKKVLDAYRDSLQLSHDQIKHSVEVLKHYGNMSSVTVYVVLQKFMKQRIKKGEIGLMVALGPGFSCELLLLEWR</sequence>
<comment type="caution">
    <text evidence="7">The sequence shown here is derived from an EMBL/GenBank/DDBJ whole genome shotgun (WGS) entry which is preliminary data.</text>
</comment>
<proteinExistence type="inferred from homology"/>
<feature type="domain" description="Chalcone/stilbene synthase N-terminal" evidence="5">
    <location>
        <begin position="84"/>
        <end position="221"/>
    </location>
</feature>
<dbReference type="SUPFAM" id="SSF53901">
    <property type="entry name" value="Thiolase-like"/>
    <property type="match status" value="1"/>
</dbReference>
<comment type="similarity">
    <text evidence="1">Belongs to the thiolase-like superfamily. Chalcone/stilbene synthases family.</text>
</comment>
<protein>
    <submittedName>
        <fullName evidence="7">15-methylpalmitoyl-4-hydroxy-2-pyrone synthase</fullName>
    </submittedName>
</protein>
<dbReference type="InterPro" id="IPR001099">
    <property type="entry name" value="Chalcone/stilbene_synt_N"/>
</dbReference>
<dbReference type="PIRSF" id="PIRSF000451">
    <property type="entry name" value="PKS_III"/>
    <property type="match status" value="1"/>
</dbReference>
<dbReference type="Gene3D" id="3.40.47.10">
    <property type="match status" value="2"/>
</dbReference>
<gene>
    <name evidence="7" type="ORF">EDD69_106104</name>
</gene>